<evidence type="ECO:0000256" key="2">
    <source>
        <dbReference type="ARBA" id="ARBA00022475"/>
    </source>
</evidence>
<dbReference type="PROSITE" id="PS00237">
    <property type="entry name" value="G_PROTEIN_RECEP_F1_1"/>
    <property type="match status" value="1"/>
</dbReference>
<feature type="transmembrane region" description="Helical" evidence="10">
    <location>
        <begin position="97"/>
        <end position="115"/>
    </location>
</feature>
<evidence type="ECO:0000256" key="6">
    <source>
        <dbReference type="ARBA" id="ARBA00023136"/>
    </source>
</evidence>
<evidence type="ECO:0000256" key="4">
    <source>
        <dbReference type="ARBA" id="ARBA00022989"/>
    </source>
</evidence>
<dbReference type="Pfam" id="PF02198">
    <property type="entry name" value="SAM_PNT"/>
    <property type="match status" value="1"/>
</dbReference>
<keyword evidence="8 9" id="KW-0807">Transducer</keyword>
<dbReference type="PANTHER" id="PTHR24247:SF195">
    <property type="entry name" value="G-PROTEIN COUPLED RECEPTORS FAMILY 1 PROFILE DOMAIN-CONTAINING PROTEIN"/>
    <property type="match status" value="1"/>
</dbReference>
<comment type="similarity">
    <text evidence="9">Belongs to the G-protein coupled receptor 1 family.</text>
</comment>
<protein>
    <submittedName>
        <fullName evidence="14">Neuropeptide Y receptor type 4-like</fullName>
    </submittedName>
</protein>
<evidence type="ECO:0000256" key="1">
    <source>
        <dbReference type="ARBA" id="ARBA00004651"/>
    </source>
</evidence>
<evidence type="ECO:0000313" key="13">
    <source>
        <dbReference type="Proteomes" id="UP000694865"/>
    </source>
</evidence>
<evidence type="ECO:0000256" key="7">
    <source>
        <dbReference type="ARBA" id="ARBA00023170"/>
    </source>
</evidence>
<dbReference type="Gene3D" id="1.20.1070.10">
    <property type="entry name" value="Rhodopsin 7-helix transmembrane proteins"/>
    <property type="match status" value="1"/>
</dbReference>
<dbReference type="PRINTS" id="PR00237">
    <property type="entry name" value="GPCRRHODOPSN"/>
</dbReference>
<reference evidence="14" key="1">
    <citation type="submission" date="2025-08" db="UniProtKB">
        <authorList>
            <consortium name="RefSeq"/>
        </authorList>
    </citation>
    <scope>IDENTIFICATION</scope>
    <source>
        <tissue evidence="14">Testes</tissue>
    </source>
</reference>
<sequence>MSSSFSTDYHDVKHSTITYTIACFLGLISAVTILGNFLTIASYFLDNSIKSNNSHIYLVNLAIADLLVGCISMPLGIAYDFNVDWLFGETFCKMRSVFDLSVLHASVFSIVLISCDRYCLVTMDMRYITKHSRKQALFKCITTWILAFGITIVMVYGCPLLAVYVNIKKRASRVHAQPTTIADSYQEERIQTVFAKVTPTELEPPTTSDSSQRTYRNMLRNNVHVVAMKPTYTISGNANDHEVLREGNQVEAEMESFPNDPRDWSTIDVSQWLSWTTHRYNMVAVDVAKFHMNGKGLSFLRKEHFVSRAPSQGVVLFQDFRRRLVTAILAYSGNKTSMP</sequence>
<keyword evidence="7 9" id="KW-0675">Receptor</keyword>
<dbReference type="Gene3D" id="1.10.150.50">
    <property type="entry name" value="Transcription Factor, Ets-1"/>
    <property type="match status" value="1"/>
</dbReference>
<dbReference type="PANTHER" id="PTHR24247">
    <property type="entry name" value="5-HYDROXYTRYPTAMINE RECEPTOR"/>
    <property type="match status" value="1"/>
</dbReference>
<dbReference type="SUPFAM" id="SSF81321">
    <property type="entry name" value="Family A G protein-coupled receptor-like"/>
    <property type="match status" value="1"/>
</dbReference>
<evidence type="ECO:0000259" key="11">
    <source>
        <dbReference type="PROSITE" id="PS50262"/>
    </source>
</evidence>
<dbReference type="GeneID" id="102803245"/>
<evidence type="ECO:0000256" key="10">
    <source>
        <dbReference type="SAM" id="Phobius"/>
    </source>
</evidence>
<gene>
    <name evidence="14" type="primary">LOC102803245</name>
</gene>
<dbReference type="InterPro" id="IPR017452">
    <property type="entry name" value="GPCR_Rhodpsn_7TM"/>
</dbReference>
<feature type="transmembrane region" description="Helical" evidence="10">
    <location>
        <begin position="136"/>
        <end position="165"/>
    </location>
</feature>
<evidence type="ECO:0000313" key="14">
    <source>
        <dbReference type="RefSeq" id="XP_006823464.1"/>
    </source>
</evidence>
<keyword evidence="13" id="KW-1185">Reference proteome</keyword>
<evidence type="ECO:0000256" key="8">
    <source>
        <dbReference type="ARBA" id="ARBA00023224"/>
    </source>
</evidence>
<evidence type="ECO:0000256" key="9">
    <source>
        <dbReference type="RuleBase" id="RU000688"/>
    </source>
</evidence>
<feature type="transmembrane region" description="Helical" evidence="10">
    <location>
        <begin position="17"/>
        <end position="45"/>
    </location>
</feature>
<keyword evidence="4 10" id="KW-1133">Transmembrane helix</keyword>
<dbReference type="InterPro" id="IPR013761">
    <property type="entry name" value="SAM/pointed_sf"/>
</dbReference>
<accession>A0ABM0MTX3</accession>
<keyword evidence="3 9" id="KW-0812">Transmembrane</keyword>
<dbReference type="SMART" id="SM00251">
    <property type="entry name" value="SAM_PNT"/>
    <property type="match status" value="1"/>
</dbReference>
<dbReference type="InterPro" id="IPR000276">
    <property type="entry name" value="GPCR_Rhodpsn"/>
</dbReference>
<keyword evidence="2" id="KW-1003">Cell membrane</keyword>
<keyword evidence="6 10" id="KW-0472">Membrane</keyword>
<dbReference type="Pfam" id="PF00001">
    <property type="entry name" value="7tm_1"/>
    <property type="match status" value="1"/>
</dbReference>
<keyword evidence="5 9" id="KW-0297">G-protein coupled receptor</keyword>
<evidence type="ECO:0000256" key="3">
    <source>
        <dbReference type="ARBA" id="ARBA00022692"/>
    </source>
</evidence>
<dbReference type="RefSeq" id="XP_006823464.1">
    <property type="nucleotide sequence ID" value="XM_006823401.1"/>
</dbReference>
<evidence type="ECO:0000256" key="5">
    <source>
        <dbReference type="ARBA" id="ARBA00023040"/>
    </source>
</evidence>
<dbReference type="PROSITE" id="PS51433">
    <property type="entry name" value="PNT"/>
    <property type="match status" value="1"/>
</dbReference>
<feature type="domain" description="G-protein coupled receptors family 1 profile" evidence="11">
    <location>
        <begin position="35"/>
        <end position="156"/>
    </location>
</feature>
<evidence type="ECO:0000259" key="12">
    <source>
        <dbReference type="PROSITE" id="PS51433"/>
    </source>
</evidence>
<dbReference type="SUPFAM" id="SSF47769">
    <property type="entry name" value="SAM/Pointed domain"/>
    <property type="match status" value="1"/>
</dbReference>
<comment type="subcellular location">
    <subcellularLocation>
        <location evidence="1">Cell membrane</location>
        <topology evidence="1">Multi-pass membrane protein</topology>
    </subcellularLocation>
</comment>
<proteinExistence type="inferred from homology"/>
<name>A0ABM0MTX3_SACKO</name>
<feature type="domain" description="PNT" evidence="12">
    <location>
        <begin position="243"/>
        <end position="327"/>
    </location>
</feature>
<dbReference type="PROSITE" id="PS50262">
    <property type="entry name" value="G_PROTEIN_RECEP_F1_2"/>
    <property type="match status" value="1"/>
</dbReference>
<feature type="transmembrane region" description="Helical" evidence="10">
    <location>
        <begin position="57"/>
        <end position="77"/>
    </location>
</feature>
<dbReference type="Proteomes" id="UP000694865">
    <property type="component" value="Unplaced"/>
</dbReference>
<dbReference type="InterPro" id="IPR003118">
    <property type="entry name" value="Pointed_dom"/>
</dbReference>
<organism evidence="13 14">
    <name type="scientific">Saccoglossus kowalevskii</name>
    <name type="common">Acorn worm</name>
    <dbReference type="NCBI Taxonomy" id="10224"/>
    <lineage>
        <taxon>Eukaryota</taxon>
        <taxon>Metazoa</taxon>
        <taxon>Hemichordata</taxon>
        <taxon>Enteropneusta</taxon>
        <taxon>Harrimaniidae</taxon>
        <taxon>Saccoglossus</taxon>
    </lineage>
</organism>